<dbReference type="InterPro" id="IPR014036">
    <property type="entry name" value="DeoR-like_C"/>
</dbReference>
<dbReference type="InterPro" id="IPR036390">
    <property type="entry name" value="WH_DNA-bd_sf"/>
</dbReference>
<dbReference type="Gene3D" id="1.10.10.10">
    <property type="entry name" value="Winged helix-like DNA-binding domain superfamily/Winged helix DNA-binding domain"/>
    <property type="match status" value="1"/>
</dbReference>
<dbReference type="GO" id="GO:0003700">
    <property type="term" value="F:DNA-binding transcription factor activity"/>
    <property type="evidence" value="ECO:0007669"/>
    <property type="project" value="InterPro"/>
</dbReference>
<dbReference type="SMART" id="SM00420">
    <property type="entry name" value="HTH_DEOR"/>
    <property type="match status" value="1"/>
</dbReference>
<dbReference type="Pfam" id="PF08220">
    <property type="entry name" value="HTH_DeoR"/>
    <property type="match status" value="1"/>
</dbReference>
<dbReference type="EMBL" id="AZDU01000007">
    <property type="protein sequence ID" value="KRL03107.1"/>
    <property type="molecule type" value="Genomic_DNA"/>
</dbReference>
<dbReference type="InterPro" id="IPR001034">
    <property type="entry name" value="DeoR_HTH"/>
</dbReference>
<dbReference type="SMART" id="SM01134">
    <property type="entry name" value="DeoRC"/>
    <property type="match status" value="1"/>
</dbReference>
<proteinExistence type="predicted"/>
<comment type="caution">
    <text evidence="5">The sequence shown here is derived from an EMBL/GenBank/DDBJ whole genome shotgun (WGS) entry which is preliminary data.</text>
</comment>
<name>K0NSI1_9LACO</name>
<accession>K0NSI1</accession>
<organism evidence="5 6">
    <name type="scientific">Lactobacillus equicursoris DSM 19284 = JCM 14600 = CIP 110162</name>
    <dbReference type="NCBI Taxonomy" id="1293597"/>
    <lineage>
        <taxon>Bacteria</taxon>
        <taxon>Bacillati</taxon>
        <taxon>Bacillota</taxon>
        <taxon>Bacilli</taxon>
        <taxon>Lactobacillales</taxon>
        <taxon>Lactobacillaceae</taxon>
        <taxon>Lactobacillus</taxon>
    </lineage>
</organism>
<dbReference type="GO" id="GO:0003677">
    <property type="term" value="F:DNA binding"/>
    <property type="evidence" value="ECO:0007669"/>
    <property type="project" value="UniProtKB-KW"/>
</dbReference>
<dbReference type="PROSITE" id="PS00894">
    <property type="entry name" value="HTH_DEOR_1"/>
    <property type="match status" value="1"/>
</dbReference>
<dbReference type="InterPro" id="IPR036388">
    <property type="entry name" value="WH-like_DNA-bd_sf"/>
</dbReference>
<dbReference type="PANTHER" id="PTHR30363">
    <property type="entry name" value="HTH-TYPE TRANSCRIPTIONAL REGULATOR SRLR-RELATED"/>
    <property type="match status" value="1"/>
</dbReference>
<dbReference type="eggNOG" id="COG1349">
    <property type="taxonomic scope" value="Bacteria"/>
</dbReference>
<feature type="domain" description="HTH deoR-type" evidence="4">
    <location>
        <begin position="3"/>
        <end position="58"/>
    </location>
</feature>
<dbReference type="InterPro" id="IPR050313">
    <property type="entry name" value="Carb_Metab_HTH_regulators"/>
</dbReference>
<dbReference type="Pfam" id="PF00455">
    <property type="entry name" value="DeoRC"/>
    <property type="match status" value="1"/>
</dbReference>
<keyword evidence="6" id="KW-1185">Reference proteome</keyword>
<keyword evidence="2" id="KW-0238">DNA-binding</keyword>
<evidence type="ECO:0000256" key="1">
    <source>
        <dbReference type="ARBA" id="ARBA00023015"/>
    </source>
</evidence>
<dbReference type="InterPro" id="IPR037171">
    <property type="entry name" value="NagB/RpiA_transferase-like"/>
</dbReference>
<dbReference type="AlphaFoldDB" id="K0NSI1"/>
<evidence type="ECO:0000259" key="4">
    <source>
        <dbReference type="PROSITE" id="PS51000"/>
    </source>
</evidence>
<gene>
    <name evidence="5" type="ORF">FC20_GL001693</name>
</gene>
<evidence type="ECO:0000256" key="2">
    <source>
        <dbReference type="ARBA" id="ARBA00023125"/>
    </source>
</evidence>
<dbReference type="STRING" id="1293597.FC20_GL001693"/>
<keyword evidence="1" id="KW-0805">Transcription regulation</keyword>
<evidence type="ECO:0000313" key="5">
    <source>
        <dbReference type="EMBL" id="KRL03107.1"/>
    </source>
</evidence>
<dbReference type="Proteomes" id="UP000051074">
    <property type="component" value="Unassembled WGS sequence"/>
</dbReference>
<dbReference type="RefSeq" id="WP_008460385.1">
    <property type="nucleotide sequence ID" value="NZ_AZDU01000007.1"/>
</dbReference>
<evidence type="ECO:0000313" key="6">
    <source>
        <dbReference type="Proteomes" id="UP000051074"/>
    </source>
</evidence>
<protein>
    <submittedName>
        <fullName evidence="5">Fructose repressor</fullName>
    </submittedName>
</protein>
<dbReference type="PATRIC" id="fig|1293597.4.peg.1806"/>
<dbReference type="SUPFAM" id="SSF46785">
    <property type="entry name" value="Winged helix' DNA-binding domain"/>
    <property type="match status" value="1"/>
</dbReference>
<reference evidence="5 6" key="1">
    <citation type="journal article" date="2015" name="Genome Announc.">
        <title>Expanding the biotechnology potential of lactobacilli through comparative genomics of 213 strains and associated genera.</title>
        <authorList>
            <person name="Sun Z."/>
            <person name="Harris H.M."/>
            <person name="McCann A."/>
            <person name="Guo C."/>
            <person name="Argimon S."/>
            <person name="Zhang W."/>
            <person name="Yang X."/>
            <person name="Jeffery I.B."/>
            <person name="Cooney J.C."/>
            <person name="Kagawa T.F."/>
            <person name="Liu W."/>
            <person name="Song Y."/>
            <person name="Salvetti E."/>
            <person name="Wrobel A."/>
            <person name="Rasinkangas P."/>
            <person name="Parkhill J."/>
            <person name="Rea M.C."/>
            <person name="O'Sullivan O."/>
            <person name="Ritari J."/>
            <person name="Douillard F.P."/>
            <person name="Paul Ross R."/>
            <person name="Yang R."/>
            <person name="Briner A.E."/>
            <person name="Felis G.E."/>
            <person name="de Vos W.M."/>
            <person name="Barrangou R."/>
            <person name="Klaenhammer T.R."/>
            <person name="Caufield P.W."/>
            <person name="Cui Y."/>
            <person name="Zhang H."/>
            <person name="O'Toole P.W."/>
        </authorList>
    </citation>
    <scope>NUCLEOTIDE SEQUENCE [LARGE SCALE GENOMIC DNA]</scope>
    <source>
        <strain evidence="5 6">DSM 19284</strain>
    </source>
</reference>
<dbReference type="InterPro" id="IPR018356">
    <property type="entry name" value="Tscrpt_reg_HTH_DeoR_CS"/>
</dbReference>
<sequence length="249" mass="27638">MLTEERQQLIARYVDEHQICRVAELCQLTSSSESTIRRDLSEMEDQGRLKRVHGGARSIQTFGQDVAQKIRFTMNHADKEAIAKKAASKVRPHDYLFLDAGTTIYEMVPFLAKIPDLHVVTNGMDTALALTDAGISTCMLGGRVKEETHATVGVTTVAKLKQLNFNSAFIGANALSQQGSLTTPDTEEAEVKKTAIAQSQHAFVLLDRSKINEVTFAEFAKSEEVTLISKLKKEDRQYLPVNIQLEEAE</sequence>
<dbReference type="PRINTS" id="PR00037">
    <property type="entry name" value="HTHLACR"/>
</dbReference>
<dbReference type="PANTHER" id="PTHR30363:SF56">
    <property type="entry name" value="TRANSCRIPTIONAL REGULATOR, DEOR FAMILY"/>
    <property type="match status" value="1"/>
</dbReference>
<dbReference type="PROSITE" id="PS51000">
    <property type="entry name" value="HTH_DEOR_2"/>
    <property type="match status" value="1"/>
</dbReference>
<dbReference type="Gene3D" id="3.40.50.1360">
    <property type="match status" value="1"/>
</dbReference>
<keyword evidence="3" id="KW-0804">Transcription</keyword>
<dbReference type="SUPFAM" id="SSF100950">
    <property type="entry name" value="NagB/RpiA/CoA transferase-like"/>
    <property type="match status" value="1"/>
</dbReference>
<evidence type="ECO:0000256" key="3">
    <source>
        <dbReference type="ARBA" id="ARBA00023163"/>
    </source>
</evidence>